<dbReference type="Pfam" id="PF00501">
    <property type="entry name" value="AMP-binding"/>
    <property type="match status" value="2"/>
</dbReference>
<feature type="domain" description="AMP-dependent synthetase/ligase" evidence="1">
    <location>
        <begin position="277"/>
        <end position="365"/>
    </location>
</feature>
<keyword evidence="4" id="KW-1185">Reference proteome</keyword>
<dbReference type="InterPro" id="IPR045851">
    <property type="entry name" value="AMP-bd_C_sf"/>
</dbReference>
<organism evidence="3 4">
    <name type="scientific">Fistulina hepatica ATCC 64428</name>
    <dbReference type="NCBI Taxonomy" id="1128425"/>
    <lineage>
        <taxon>Eukaryota</taxon>
        <taxon>Fungi</taxon>
        <taxon>Dikarya</taxon>
        <taxon>Basidiomycota</taxon>
        <taxon>Agaricomycotina</taxon>
        <taxon>Agaricomycetes</taxon>
        <taxon>Agaricomycetidae</taxon>
        <taxon>Agaricales</taxon>
        <taxon>Fistulinaceae</taxon>
        <taxon>Fistulina</taxon>
    </lineage>
</organism>
<dbReference type="Gene3D" id="3.30.300.30">
    <property type="match status" value="1"/>
</dbReference>
<dbReference type="InterPro" id="IPR025110">
    <property type="entry name" value="AMP-bd_C"/>
</dbReference>
<dbReference type="Pfam" id="PF13193">
    <property type="entry name" value="AMP-binding_C"/>
    <property type="match status" value="1"/>
</dbReference>
<feature type="domain" description="AMP-binding enzyme C-terminal" evidence="2">
    <location>
        <begin position="435"/>
        <end position="522"/>
    </location>
</feature>
<dbReference type="AlphaFoldDB" id="A0A0D7AMY6"/>
<name>A0A0D7AMY6_9AGAR</name>
<reference evidence="3 4" key="1">
    <citation type="journal article" date="2015" name="Fungal Genet. Biol.">
        <title>Evolution of novel wood decay mechanisms in Agaricales revealed by the genome sequences of Fistulina hepatica and Cylindrobasidium torrendii.</title>
        <authorList>
            <person name="Floudas D."/>
            <person name="Held B.W."/>
            <person name="Riley R."/>
            <person name="Nagy L.G."/>
            <person name="Koehler G."/>
            <person name="Ransdell A.S."/>
            <person name="Younus H."/>
            <person name="Chow J."/>
            <person name="Chiniquy J."/>
            <person name="Lipzen A."/>
            <person name="Tritt A."/>
            <person name="Sun H."/>
            <person name="Haridas S."/>
            <person name="LaButti K."/>
            <person name="Ohm R.A."/>
            <person name="Kues U."/>
            <person name="Blanchette R.A."/>
            <person name="Grigoriev I.V."/>
            <person name="Minto R.E."/>
            <person name="Hibbett D.S."/>
        </authorList>
    </citation>
    <scope>NUCLEOTIDE SEQUENCE [LARGE SCALE GENOMIC DNA]</scope>
    <source>
        <strain evidence="3 4">ATCC 64428</strain>
    </source>
</reference>
<proteinExistence type="predicted"/>
<evidence type="ECO:0000313" key="3">
    <source>
        <dbReference type="EMBL" id="KIY52153.1"/>
    </source>
</evidence>
<dbReference type="InterPro" id="IPR000873">
    <property type="entry name" value="AMP-dep_synth/lig_dom"/>
</dbReference>
<dbReference type="Proteomes" id="UP000054144">
    <property type="component" value="Unassembled WGS sequence"/>
</dbReference>
<dbReference type="OrthoDB" id="6509636at2759"/>
<dbReference type="InterPro" id="IPR042099">
    <property type="entry name" value="ANL_N_sf"/>
</dbReference>
<feature type="domain" description="AMP-dependent synthetase/ligase" evidence="1">
    <location>
        <begin position="98"/>
        <end position="241"/>
    </location>
</feature>
<evidence type="ECO:0000259" key="1">
    <source>
        <dbReference type="Pfam" id="PF00501"/>
    </source>
</evidence>
<evidence type="ECO:0000313" key="4">
    <source>
        <dbReference type="Proteomes" id="UP000054144"/>
    </source>
</evidence>
<dbReference type="SUPFAM" id="SSF56801">
    <property type="entry name" value="Acetyl-CoA synthetase-like"/>
    <property type="match status" value="1"/>
</dbReference>
<evidence type="ECO:0000259" key="2">
    <source>
        <dbReference type="Pfam" id="PF13193"/>
    </source>
</evidence>
<gene>
    <name evidence="3" type="ORF">FISHEDRAFT_35742</name>
</gene>
<protein>
    <submittedName>
        <fullName evidence="3">Acetyl-CoA synthetase-like protein</fullName>
    </submittedName>
</protein>
<dbReference type="PANTHER" id="PTHR24096">
    <property type="entry name" value="LONG-CHAIN-FATTY-ACID--COA LIGASE"/>
    <property type="match status" value="1"/>
</dbReference>
<dbReference type="EMBL" id="KN881645">
    <property type="protein sequence ID" value="KIY52153.1"/>
    <property type="molecule type" value="Genomic_DNA"/>
</dbReference>
<dbReference type="PANTHER" id="PTHR24096:SF422">
    <property type="entry name" value="BCDNA.GH02901"/>
    <property type="match status" value="1"/>
</dbReference>
<dbReference type="Gene3D" id="3.40.50.12780">
    <property type="entry name" value="N-terminal domain of ligase-like"/>
    <property type="match status" value="2"/>
</dbReference>
<dbReference type="GO" id="GO:0016405">
    <property type="term" value="F:CoA-ligase activity"/>
    <property type="evidence" value="ECO:0007669"/>
    <property type="project" value="TreeGrafter"/>
</dbReference>
<sequence>MVFIPASPSFLEPSDSVTVPQFMFDEIHRHPTRSAKRDPDIPCLIDDDTGRKLYPSELQENIKFLAAALRYKFCICSCYSFFLWVSLIHKYYILANGDIDFPVCIWAVHHLGGVISTLNPALTANEIEHHFRIACPRLLITHRDALPAVLLAADAIKLPRDHVIVLGAIPALLSPSSICSVQELIDQGALCPPVVQKIFGPGEARSSIAFLAPSSGTTGIQKCVAISHYNVVNMIVQIATFNRFNDSSLSWEEQRFRPGDVCSGCTFTLIRIHDSLAAAPLRAELAIRLLEVLPNAHCGQGYGMTETCGVVSMFSTSQRVGTLGSCGRFLPGTTAKIVGKDGQVVASNEVGEVYVYGGQMAMGYHGDPEAFVFRLHNVSKYHADFSGFIRSRDTFLDDGWLRTGDIGKYADGELFILDRIKVVWLVNGFQVPPAELEGHLLMHDAVADAAVIGVPHGDMGEVPKAFIVLRRHIAKAVAQSPTKRIQLKLSIFKHVSNAKAKYKWLVGGIEFVGDIPKNQSGKILRRLLRDFETMEKGPGCAKL</sequence>
<accession>A0A0D7AMY6</accession>